<comment type="caution">
    <text evidence="1">The sequence shown here is derived from an EMBL/GenBank/DDBJ whole genome shotgun (WGS) entry which is preliminary data.</text>
</comment>
<evidence type="ECO:0000313" key="1">
    <source>
        <dbReference type="EMBL" id="KAG8661256.1"/>
    </source>
</evidence>
<dbReference type="EMBL" id="CM004388">
    <property type="protein sequence ID" value="KAG8661256.1"/>
    <property type="molecule type" value="Genomic_DNA"/>
</dbReference>
<evidence type="ECO:0000313" key="2">
    <source>
        <dbReference type="Proteomes" id="UP000091857"/>
    </source>
</evidence>
<organism evidence="1 2">
    <name type="scientific">Manihot esculenta</name>
    <name type="common">Cassava</name>
    <name type="synonym">Jatropha manihot</name>
    <dbReference type="NCBI Taxonomy" id="3983"/>
    <lineage>
        <taxon>Eukaryota</taxon>
        <taxon>Viridiplantae</taxon>
        <taxon>Streptophyta</taxon>
        <taxon>Embryophyta</taxon>
        <taxon>Tracheophyta</taxon>
        <taxon>Spermatophyta</taxon>
        <taxon>Magnoliopsida</taxon>
        <taxon>eudicotyledons</taxon>
        <taxon>Gunneridae</taxon>
        <taxon>Pentapetalae</taxon>
        <taxon>rosids</taxon>
        <taxon>fabids</taxon>
        <taxon>Malpighiales</taxon>
        <taxon>Euphorbiaceae</taxon>
        <taxon>Crotonoideae</taxon>
        <taxon>Manihoteae</taxon>
        <taxon>Manihot</taxon>
    </lineage>
</organism>
<name>A0ACB7IDV2_MANES</name>
<sequence>MTPDLSALDITDKYKGTDKVTIGNGFGLSIAHVGKRLVPTSTAHIKLNNILHVPSLQHQLLSVYRFAKDNACSFEFDSDGFVVKHKPSKQVLFQGPAEDGVYKLVLPSHESRKQAFYSARSTTPDWH</sequence>
<proteinExistence type="predicted"/>
<protein>
    <submittedName>
        <fullName evidence="1">Uncharacterized protein</fullName>
    </submittedName>
</protein>
<keyword evidence="2" id="KW-1185">Reference proteome</keyword>
<dbReference type="Proteomes" id="UP000091857">
    <property type="component" value="Chromosome 2"/>
</dbReference>
<gene>
    <name evidence="1" type="ORF">MANES_02G215505v8</name>
</gene>
<accession>A0ACB7IDV2</accession>
<reference evidence="2" key="1">
    <citation type="journal article" date="2016" name="Nat. Biotechnol.">
        <title>Sequencing wild and cultivated cassava and related species reveals extensive interspecific hybridization and genetic diversity.</title>
        <authorList>
            <person name="Bredeson J.V."/>
            <person name="Lyons J.B."/>
            <person name="Prochnik S.E."/>
            <person name="Wu G.A."/>
            <person name="Ha C.M."/>
            <person name="Edsinger-Gonzales E."/>
            <person name="Grimwood J."/>
            <person name="Schmutz J."/>
            <person name="Rabbi I.Y."/>
            <person name="Egesi C."/>
            <person name="Nauluvula P."/>
            <person name="Lebot V."/>
            <person name="Ndunguru J."/>
            <person name="Mkamilo G."/>
            <person name="Bart R.S."/>
            <person name="Setter T.L."/>
            <person name="Gleadow R.M."/>
            <person name="Kulakow P."/>
            <person name="Ferguson M.E."/>
            <person name="Rounsley S."/>
            <person name="Rokhsar D.S."/>
        </authorList>
    </citation>
    <scope>NUCLEOTIDE SEQUENCE [LARGE SCALE GENOMIC DNA]</scope>
    <source>
        <strain evidence="2">cv. AM560-2</strain>
    </source>
</reference>